<proteinExistence type="inferred from homology"/>
<evidence type="ECO:0000313" key="3">
    <source>
        <dbReference type="EMBL" id="TCO71151.1"/>
    </source>
</evidence>
<evidence type="ECO:0000313" key="4">
    <source>
        <dbReference type="Proteomes" id="UP000295142"/>
    </source>
</evidence>
<keyword evidence="4" id="KW-1185">Reference proteome</keyword>
<dbReference type="PANTHER" id="PTHR30327">
    <property type="entry name" value="UNCHARACTERIZED PROTEIN YQGE"/>
    <property type="match status" value="1"/>
</dbReference>
<protein>
    <recommendedName>
        <fullName evidence="2">UPF0301 protein EV655_10743</fullName>
    </recommendedName>
</protein>
<evidence type="ECO:0000256" key="2">
    <source>
        <dbReference type="HAMAP-Rule" id="MF_00758"/>
    </source>
</evidence>
<dbReference type="AlphaFoldDB" id="A0A4R2KCA0"/>
<gene>
    <name evidence="3" type="ORF">EV655_10743</name>
</gene>
<dbReference type="PANTHER" id="PTHR30327:SF1">
    <property type="entry name" value="UPF0301 PROTEIN YQGE"/>
    <property type="match status" value="1"/>
</dbReference>
<dbReference type="HAMAP" id="MF_00758">
    <property type="entry name" value="UPF0301"/>
    <property type="match status" value="1"/>
</dbReference>
<comment type="caution">
    <text evidence="3">The sequence shown here is derived from an EMBL/GenBank/DDBJ whole genome shotgun (WGS) entry which is preliminary data.</text>
</comment>
<dbReference type="GO" id="GO:0005829">
    <property type="term" value="C:cytosol"/>
    <property type="evidence" value="ECO:0007669"/>
    <property type="project" value="TreeGrafter"/>
</dbReference>
<dbReference type="Pfam" id="PF02622">
    <property type="entry name" value="DUF179"/>
    <property type="match status" value="1"/>
</dbReference>
<dbReference type="Gene3D" id="3.40.1740.10">
    <property type="entry name" value="VC0467-like"/>
    <property type="match status" value="1"/>
</dbReference>
<dbReference type="EMBL" id="SLWW01000007">
    <property type="protein sequence ID" value="TCO71151.1"/>
    <property type="molecule type" value="Genomic_DNA"/>
</dbReference>
<dbReference type="InterPro" id="IPR003774">
    <property type="entry name" value="AlgH-like"/>
</dbReference>
<accession>A0A4R2KCA0</accession>
<sequence>MLADMADRTVEMQLGGKLLIAMPGMGDPRFEKSVVFLCAHSDEGAMGLIVNKPMAELSFSDLLSQLDIPRAPGARDIRVHFGGPVEHARGFVLHSGDYNSDRDTTLRVDGRFGMTATLDILEDIARGQGPAASLLALGYAGWGPGQLEGEIGQNGWLTCEAAPEIVFDSLDATKWERALRTLGIDPLMLSATAGRA</sequence>
<dbReference type="NCBIfam" id="NF001268">
    <property type="entry name" value="PRK00228.1-4"/>
    <property type="match status" value="1"/>
</dbReference>
<dbReference type="SUPFAM" id="SSF143456">
    <property type="entry name" value="VC0467-like"/>
    <property type="match status" value="1"/>
</dbReference>
<name>A0A4R2KCA0_9RHOB</name>
<dbReference type="Proteomes" id="UP000295142">
    <property type="component" value="Unassembled WGS sequence"/>
</dbReference>
<organism evidence="3 4">
    <name type="scientific">Rhodovulum euryhalinum</name>
    <dbReference type="NCBI Taxonomy" id="35805"/>
    <lineage>
        <taxon>Bacteria</taxon>
        <taxon>Pseudomonadati</taxon>
        <taxon>Pseudomonadota</taxon>
        <taxon>Alphaproteobacteria</taxon>
        <taxon>Rhodobacterales</taxon>
        <taxon>Paracoccaceae</taxon>
        <taxon>Rhodovulum</taxon>
    </lineage>
</organism>
<comment type="similarity">
    <text evidence="1 2">Belongs to the UPF0301 (AlgH) family.</text>
</comment>
<evidence type="ECO:0000256" key="1">
    <source>
        <dbReference type="ARBA" id="ARBA00009600"/>
    </source>
</evidence>
<reference evidence="3 4" key="1">
    <citation type="submission" date="2019-03" db="EMBL/GenBank/DDBJ databases">
        <title>Genomic Encyclopedia of Type Strains, Phase IV (KMG-IV): sequencing the most valuable type-strain genomes for metagenomic binning, comparative biology and taxonomic classification.</title>
        <authorList>
            <person name="Goeker M."/>
        </authorList>
    </citation>
    <scope>NUCLEOTIDE SEQUENCE [LARGE SCALE GENOMIC DNA]</scope>
    <source>
        <strain evidence="3 4">DSM 4868</strain>
    </source>
</reference>